<comment type="caution">
    <text evidence="1">The sequence shown here is derived from an EMBL/GenBank/DDBJ whole genome shotgun (WGS) entry which is preliminary data.</text>
</comment>
<dbReference type="EMBL" id="BGJZ01000347">
    <property type="protein sequence ID" value="GBH13272.1"/>
    <property type="molecule type" value="Genomic_DNA"/>
</dbReference>
<name>A0A2V0QVL2_PSESF</name>
<proteinExistence type="predicted"/>
<evidence type="ECO:0000313" key="2">
    <source>
        <dbReference type="Proteomes" id="UP000247480"/>
    </source>
</evidence>
<accession>A0A2V0QVL2</accession>
<organism evidence="1 2">
    <name type="scientific">Pseudomonas syringae pv. actinidiae</name>
    <dbReference type="NCBI Taxonomy" id="103796"/>
    <lineage>
        <taxon>Bacteria</taxon>
        <taxon>Pseudomonadati</taxon>
        <taxon>Pseudomonadota</taxon>
        <taxon>Gammaproteobacteria</taxon>
        <taxon>Pseudomonadales</taxon>
        <taxon>Pseudomonadaceae</taxon>
        <taxon>Pseudomonas</taxon>
        <taxon>Pseudomonas syringae</taxon>
    </lineage>
</organism>
<dbReference type="AlphaFoldDB" id="A0A2V0QVL2"/>
<dbReference type="Proteomes" id="UP000247480">
    <property type="component" value="Unassembled WGS sequence"/>
</dbReference>
<sequence length="59" mass="6512">MRIQTASQFFTPHSIPLPHCLPYYCATLAPSASAGTILVPRLARRAMPLSLAHDFDRMA</sequence>
<evidence type="ECO:0000313" key="1">
    <source>
        <dbReference type="EMBL" id="GBH13272.1"/>
    </source>
</evidence>
<protein>
    <submittedName>
        <fullName evidence="1">Uncharacterized protein</fullName>
    </submittedName>
</protein>
<gene>
    <name evidence="1" type="ORF">KPSA1_06756</name>
</gene>
<reference evidence="1 2" key="1">
    <citation type="submission" date="2018-04" db="EMBL/GenBank/DDBJ databases">
        <title>Draft genome sequence of Pseudomonas syringae pv. actinidiae biovar 1 strains isolated from kiwifruit in Kagawa prefecture.</title>
        <authorList>
            <person name="Tabuchi M."/>
            <person name="Saito M."/>
            <person name="Fujiwara S."/>
            <person name="Sasa N."/>
            <person name="Akimitsu K."/>
            <person name="Gomi K."/>
            <person name="Konishi-Sugita S."/>
            <person name="Hamano K."/>
            <person name="Kataoka I."/>
        </authorList>
    </citation>
    <scope>NUCLEOTIDE SEQUENCE [LARGE SCALE GENOMIC DNA]</scope>
    <source>
        <strain evidence="1 2">MAFF212206</strain>
    </source>
</reference>